<evidence type="ECO:0000256" key="3">
    <source>
        <dbReference type="ARBA" id="ARBA00022670"/>
    </source>
</evidence>
<dbReference type="InterPro" id="IPR029058">
    <property type="entry name" value="AB_hydrolase_fold"/>
</dbReference>
<gene>
    <name evidence="9" type="ORF">IX84_19395</name>
</gene>
<dbReference type="GO" id="GO:0070012">
    <property type="term" value="F:oligopeptidase activity"/>
    <property type="evidence" value="ECO:0007669"/>
    <property type="project" value="TreeGrafter"/>
</dbReference>
<organism evidence="9 10">
    <name type="scientific">Phaeodactylibacter xiamenensis</name>
    <dbReference type="NCBI Taxonomy" id="1524460"/>
    <lineage>
        <taxon>Bacteria</taxon>
        <taxon>Pseudomonadati</taxon>
        <taxon>Bacteroidota</taxon>
        <taxon>Saprospiria</taxon>
        <taxon>Saprospirales</taxon>
        <taxon>Haliscomenobacteraceae</taxon>
        <taxon>Phaeodactylibacter</taxon>
    </lineage>
</organism>
<sequence>MKNTGLLLLCCTALLLFGCQSSSPDQAYDFPHIPVSYPDTPRDTAAINDFSGYKVPAPYQWLEQSDSAQTKAWTAAQSEVARAYLSQLPGRDLLRQEIAQLSDYTSISPPRLIKGAYYYLKSERGVCKGLFRRDSLNAPEKQLINPQSLGWPTASDITSFTPSPDGTLLALKRSLAHSEWEDLLLFDLEQEKFISDTLRFVRHSNITWYGSGFFYSRYARPGSPTEPYLFQQVCYHRPGTDQSEDELIYADRSDPRFRFEVHLSPVQDYLVLLSTDADGHQAIYGRPAGETDAGFTTIAEGLEHQLEWAGADAAGFYLITNLDAPNRRLIRVDPDLSAPNYWETILPASSSPLSSVHWVNGNLLAVYQGEAGSAMAIYDTKGKLLKRPKLPENGHILDISSQYDDPNVFISYGNILEPPQVYHLDLEAERMTAFHTPVTILKPGNFETRLVRLESYDGTPISMYVIHTRELKLNGQHPTLIFAGGRQEGPFAPMYNTQERLMAQLMLRQGGICAIPALRGGSALNTKLRRAGQREYKQNTFDDFQAAAEYLIANQYTTASRLGVYGEGHGGLIASASLAQRPDLFGAVAGIDGLYDLLRYPEFGSGWKWLPEFGAPDAPNQFDPIFAYSPVHKLPADQYPATMLAAHLNSDVVMPVHTWKMGAALQYQQTAQAPAIIYPVPQAQAFDETAADIMAFLLYHLKTPVRD</sequence>
<dbReference type="AlphaFoldDB" id="A0A098S2S8"/>
<dbReference type="PRINTS" id="PR00862">
    <property type="entry name" value="PROLIGOPTASE"/>
</dbReference>
<keyword evidence="5" id="KW-0720">Serine protease</keyword>
<keyword evidence="3" id="KW-0645">Protease</keyword>
<evidence type="ECO:0000259" key="8">
    <source>
        <dbReference type="Pfam" id="PF02897"/>
    </source>
</evidence>
<dbReference type="EMBL" id="JPOS01000075">
    <property type="protein sequence ID" value="KGE86659.1"/>
    <property type="molecule type" value="Genomic_DNA"/>
</dbReference>
<dbReference type="Proteomes" id="UP000029736">
    <property type="component" value="Unassembled WGS sequence"/>
</dbReference>
<dbReference type="GO" id="GO:0006508">
    <property type="term" value="P:proteolysis"/>
    <property type="evidence" value="ECO:0007669"/>
    <property type="project" value="UniProtKB-KW"/>
</dbReference>
<dbReference type="PANTHER" id="PTHR42881">
    <property type="entry name" value="PROLYL ENDOPEPTIDASE"/>
    <property type="match status" value="1"/>
</dbReference>
<accession>A0A098S2S8</accession>
<evidence type="ECO:0000256" key="1">
    <source>
        <dbReference type="ARBA" id="ARBA00001070"/>
    </source>
</evidence>
<dbReference type="InterPro" id="IPR051167">
    <property type="entry name" value="Prolyl_oligopep/macrocyclase"/>
</dbReference>
<dbReference type="STRING" id="1524460.IX84_19395"/>
<dbReference type="Gene3D" id="2.130.10.120">
    <property type="entry name" value="Prolyl oligopeptidase, N-terminal domain"/>
    <property type="match status" value="1"/>
</dbReference>
<comment type="caution">
    <text evidence="9">The sequence shown here is derived from an EMBL/GenBank/DDBJ whole genome shotgun (WGS) entry which is preliminary data.</text>
</comment>
<evidence type="ECO:0000256" key="6">
    <source>
        <dbReference type="SAM" id="SignalP"/>
    </source>
</evidence>
<dbReference type="InterPro" id="IPR001375">
    <property type="entry name" value="Peptidase_S9_cat"/>
</dbReference>
<evidence type="ECO:0000313" key="9">
    <source>
        <dbReference type="EMBL" id="KGE86659.1"/>
    </source>
</evidence>
<evidence type="ECO:0000313" key="10">
    <source>
        <dbReference type="Proteomes" id="UP000029736"/>
    </source>
</evidence>
<dbReference type="PROSITE" id="PS51257">
    <property type="entry name" value="PROKAR_LIPOPROTEIN"/>
    <property type="match status" value="1"/>
</dbReference>
<feature type="signal peptide" evidence="6">
    <location>
        <begin position="1"/>
        <end position="27"/>
    </location>
</feature>
<dbReference type="PANTHER" id="PTHR42881:SF2">
    <property type="entry name" value="PROLYL ENDOPEPTIDASE"/>
    <property type="match status" value="1"/>
</dbReference>
<dbReference type="Gene3D" id="3.40.50.1820">
    <property type="entry name" value="alpha/beta hydrolase"/>
    <property type="match status" value="1"/>
</dbReference>
<feature type="chain" id="PRO_5001939792" description="prolyl oligopeptidase" evidence="6">
    <location>
        <begin position="28"/>
        <end position="707"/>
    </location>
</feature>
<feature type="domain" description="Peptidase S9 prolyl oligopeptidase catalytic" evidence="7">
    <location>
        <begin position="502"/>
        <end position="679"/>
    </location>
</feature>
<keyword evidence="6" id="KW-0732">Signal</keyword>
<evidence type="ECO:0000259" key="7">
    <source>
        <dbReference type="Pfam" id="PF00326"/>
    </source>
</evidence>
<dbReference type="RefSeq" id="WP_044224126.1">
    <property type="nucleotide sequence ID" value="NZ_JBKAGJ010000016.1"/>
</dbReference>
<dbReference type="OrthoDB" id="9801421at2"/>
<dbReference type="SUPFAM" id="SSF53474">
    <property type="entry name" value="alpha/beta-Hydrolases"/>
    <property type="match status" value="1"/>
</dbReference>
<dbReference type="SUPFAM" id="SSF50993">
    <property type="entry name" value="Peptidase/esterase 'gauge' domain"/>
    <property type="match status" value="1"/>
</dbReference>
<reference evidence="9 10" key="1">
    <citation type="journal article" date="2014" name="Int. J. Syst. Evol. Microbiol.">
        <title>Phaeodactylibacter xiamenensis gen. nov., sp. nov., a member of the family Saprospiraceae isolated from the marine alga Phaeodactylum tricornutum.</title>
        <authorList>
            <person name="Chen Z.Jr."/>
            <person name="Lei X."/>
            <person name="Lai Q."/>
            <person name="Li Y."/>
            <person name="Zhang B."/>
            <person name="Zhang J."/>
            <person name="Zhang H."/>
            <person name="Yang L."/>
            <person name="Zheng W."/>
            <person name="Tian Y."/>
            <person name="Yu Z."/>
            <person name="Xu H.Jr."/>
            <person name="Zheng T."/>
        </authorList>
    </citation>
    <scope>NUCLEOTIDE SEQUENCE [LARGE SCALE GENOMIC DNA]</scope>
    <source>
        <strain evidence="9 10">KD52</strain>
    </source>
</reference>
<dbReference type="InterPro" id="IPR002470">
    <property type="entry name" value="Peptidase_S9A"/>
</dbReference>
<evidence type="ECO:0000256" key="2">
    <source>
        <dbReference type="ARBA" id="ARBA00011897"/>
    </source>
</evidence>
<protein>
    <recommendedName>
        <fullName evidence="2">prolyl oligopeptidase</fullName>
        <ecNumber evidence="2">3.4.21.26</ecNumber>
    </recommendedName>
</protein>
<evidence type="ECO:0000256" key="5">
    <source>
        <dbReference type="ARBA" id="ARBA00022825"/>
    </source>
</evidence>
<keyword evidence="4" id="KW-0378">Hydrolase</keyword>
<comment type="catalytic activity">
    <reaction evidence="1">
        <text>Hydrolysis of Pro-|-Xaa &gt;&gt; Ala-|-Xaa in oligopeptides.</text>
        <dbReference type="EC" id="3.4.21.26"/>
    </reaction>
</comment>
<evidence type="ECO:0000256" key="4">
    <source>
        <dbReference type="ARBA" id="ARBA00022801"/>
    </source>
</evidence>
<keyword evidence="10" id="KW-1185">Reference proteome</keyword>
<dbReference type="Pfam" id="PF00326">
    <property type="entry name" value="Peptidase_S9"/>
    <property type="match status" value="1"/>
</dbReference>
<feature type="domain" description="Peptidase S9A N-terminal" evidence="8">
    <location>
        <begin position="38"/>
        <end position="432"/>
    </location>
</feature>
<dbReference type="GO" id="GO:0004252">
    <property type="term" value="F:serine-type endopeptidase activity"/>
    <property type="evidence" value="ECO:0007669"/>
    <property type="project" value="UniProtKB-EC"/>
</dbReference>
<proteinExistence type="predicted"/>
<dbReference type="EC" id="3.4.21.26" evidence="2"/>
<dbReference type="GO" id="GO:0005829">
    <property type="term" value="C:cytosol"/>
    <property type="evidence" value="ECO:0007669"/>
    <property type="project" value="TreeGrafter"/>
</dbReference>
<dbReference type="Pfam" id="PF02897">
    <property type="entry name" value="Peptidase_S9_N"/>
    <property type="match status" value="1"/>
</dbReference>
<name>A0A098S2S8_9BACT</name>
<dbReference type="InterPro" id="IPR023302">
    <property type="entry name" value="Pept_S9A_N"/>
</dbReference>